<dbReference type="AlphaFoldDB" id="A0A0A9ARC2"/>
<proteinExistence type="predicted"/>
<reference evidence="1" key="1">
    <citation type="submission" date="2014-09" db="EMBL/GenBank/DDBJ databases">
        <authorList>
            <person name="Magalhaes I.L.F."/>
            <person name="Oliveira U."/>
            <person name="Santos F.R."/>
            <person name="Vidigal T.H.D.A."/>
            <person name="Brescovit A.D."/>
            <person name="Santos A.J."/>
        </authorList>
    </citation>
    <scope>NUCLEOTIDE SEQUENCE</scope>
    <source>
        <tissue evidence="1">Shoot tissue taken approximately 20 cm above the soil surface</tissue>
    </source>
</reference>
<evidence type="ECO:0000313" key="1">
    <source>
        <dbReference type="EMBL" id="JAD52428.1"/>
    </source>
</evidence>
<sequence length="17" mass="2109">MAEASKRNIRMYKIFIH</sequence>
<dbReference type="EMBL" id="GBRH01245467">
    <property type="protein sequence ID" value="JAD52428.1"/>
    <property type="molecule type" value="Transcribed_RNA"/>
</dbReference>
<name>A0A0A9ARC2_ARUDO</name>
<accession>A0A0A9ARC2</accession>
<reference evidence="1" key="2">
    <citation type="journal article" date="2015" name="Data Brief">
        <title>Shoot transcriptome of the giant reed, Arundo donax.</title>
        <authorList>
            <person name="Barrero R.A."/>
            <person name="Guerrero F.D."/>
            <person name="Moolhuijzen P."/>
            <person name="Goolsby J.A."/>
            <person name="Tidwell J."/>
            <person name="Bellgard S.E."/>
            <person name="Bellgard M.I."/>
        </authorList>
    </citation>
    <scope>NUCLEOTIDE SEQUENCE</scope>
    <source>
        <tissue evidence="1">Shoot tissue taken approximately 20 cm above the soil surface</tissue>
    </source>
</reference>
<organism evidence="1">
    <name type="scientific">Arundo donax</name>
    <name type="common">Giant reed</name>
    <name type="synonym">Donax arundinaceus</name>
    <dbReference type="NCBI Taxonomy" id="35708"/>
    <lineage>
        <taxon>Eukaryota</taxon>
        <taxon>Viridiplantae</taxon>
        <taxon>Streptophyta</taxon>
        <taxon>Embryophyta</taxon>
        <taxon>Tracheophyta</taxon>
        <taxon>Spermatophyta</taxon>
        <taxon>Magnoliopsida</taxon>
        <taxon>Liliopsida</taxon>
        <taxon>Poales</taxon>
        <taxon>Poaceae</taxon>
        <taxon>PACMAD clade</taxon>
        <taxon>Arundinoideae</taxon>
        <taxon>Arundineae</taxon>
        <taxon>Arundo</taxon>
    </lineage>
</organism>
<protein>
    <submittedName>
        <fullName evidence="1">Uncharacterized protein</fullName>
    </submittedName>
</protein>